<accession>A0A0G0TVW2</accession>
<dbReference type="EMBL" id="LBYB01000004">
    <property type="protein sequence ID" value="KKR42072.1"/>
    <property type="molecule type" value="Genomic_DNA"/>
</dbReference>
<dbReference type="Proteomes" id="UP000034881">
    <property type="component" value="Unassembled WGS sequence"/>
</dbReference>
<comment type="caution">
    <text evidence="1">The sequence shown here is derived from an EMBL/GenBank/DDBJ whole genome shotgun (WGS) entry which is preliminary data.</text>
</comment>
<gene>
    <name evidence="1" type="ORF">UT77_C0004G0056</name>
</gene>
<name>A0A0G0TVW2_9BACT</name>
<organism evidence="1 2">
    <name type="scientific">Candidatus Daviesbacteria bacterium GW2011_GWC2_40_12</name>
    <dbReference type="NCBI Taxonomy" id="1618431"/>
    <lineage>
        <taxon>Bacteria</taxon>
        <taxon>Candidatus Daviesiibacteriota</taxon>
    </lineage>
</organism>
<evidence type="ECO:0000313" key="2">
    <source>
        <dbReference type="Proteomes" id="UP000034881"/>
    </source>
</evidence>
<proteinExistence type="predicted"/>
<dbReference type="InterPro" id="IPR043519">
    <property type="entry name" value="NT_sf"/>
</dbReference>
<dbReference type="PANTHER" id="PTHR34822:SF1">
    <property type="entry name" value="GRPB FAMILY PROTEIN"/>
    <property type="match status" value="1"/>
</dbReference>
<dbReference type="AlphaFoldDB" id="A0A0G0TVW2"/>
<reference evidence="1 2" key="1">
    <citation type="journal article" date="2015" name="Nature">
        <title>rRNA introns, odd ribosomes, and small enigmatic genomes across a large radiation of phyla.</title>
        <authorList>
            <person name="Brown C.T."/>
            <person name="Hug L.A."/>
            <person name="Thomas B.C."/>
            <person name="Sharon I."/>
            <person name="Castelle C.J."/>
            <person name="Singh A."/>
            <person name="Wilkins M.J."/>
            <person name="Williams K.H."/>
            <person name="Banfield J.F."/>
        </authorList>
    </citation>
    <scope>NUCLEOTIDE SEQUENCE [LARGE SCALE GENOMIC DNA]</scope>
</reference>
<evidence type="ECO:0008006" key="3">
    <source>
        <dbReference type="Google" id="ProtNLM"/>
    </source>
</evidence>
<sequence length="184" mass="21430">MRLKVSIKVILYNTGMKKYVFKPYLTIFPDLYKKEEARIKKILDKDDLIEHFGSTAVPGLGGKGIIDIYIATKKNRMKALSEELQKLGYEYRPQAVSEERLFHKISLPDPVEGERVYRVHVAFIKNKDWVNAIKLRDYLRKHPADAQKYAKVKKIAAKKAKEEREIYIQIKGPVLEEILEKALK</sequence>
<dbReference type="InterPro" id="IPR007344">
    <property type="entry name" value="GrpB/CoaE"/>
</dbReference>
<evidence type="ECO:0000313" key="1">
    <source>
        <dbReference type="EMBL" id="KKR42072.1"/>
    </source>
</evidence>
<dbReference type="Pfam" id="PF04229">
    <property type="entry name" value="GrpB"/>
    <property type="match status" value="1"/>
</dbReference>
<protein>
    <recommendedName>
        <fullName evidence="3">Glutamate-rich protein grpB</fullName>
    </recommendedName>
</protein>
<dbReference type="SUPFAM" id="SSF81301">
    <property type="entry name" value="Nucleotidyltransferase"/>
    <property type="match status" value="1"/>
</dbReference>
<dbReference type="PANTHER" id="PTHR34822">
    <property type="entry name" value="GRPB DOMAIN PROTEIN (AFU_ORTHOLOGUE AFUA_1G01530)"/>
    <property type="match status" value="1"/>
</dbReference>
<dbReference type="Gene3D" id="3.30.460.10">
    <property type="entry name" value="Beta Polymerase, domain 2"/>
    <property type="match status" value="1"/>
</dbReference>